<comment type="caution">
    <text evidence="1">The sequence shown here is derived from an EMBL/GenBank/DDBJ whole genome shotgun (WGS) entry which is preliminary data.</text>
</comment>
<accession>A0ABM8LZK6</accession>
<evidence type="ECO:0000313" key="2">
    <source>
        <dbReference type="Proteomes" id="UP000494161"/>
    </source>
</evidence>
<protein>
    <recommendedName>
        <fullName evidence="3">O-acetyl-ADP-ribose deacetylase</fullName>
    </recommendedName>
</protein>
<reference evidence="1 2" key="1">
    <citation type="submission" date="2020-04" db="EMBL/GenBank/DDBJ databases">
        <authorList>
            <person name="De Canck E."/>
        </authorList>
    </citation>
    <scope>NUCLEOTIDE SEQUENCE [LARGE SCALE GENOMIC DNA]</scope>
    <source>
        <strain evidence="1 2">LMG 7053</strain>
    </source>
</reference>
<dbReference type="SUPFAM" id="SSF52949">
    <property type="entry name" value="Macro domain-like"/>
    <property type="match status" value="1"/>
</dbReference>
<sequence>MPASLRAIQSDITKLRVDAIVNAANSSLLGAASVEFRST</sequence>
<dbReference type="EMBL" id="CADILJ010000035">
    <property type="protein sequence ID" value="CAB3952019.1"/>
    <property type="molecule type" value="Genomic_DNA"/>
</dbReference>
<dbReference type="Proteomes" id="UP000494161">
    <property type="component" value="Unassembled WGS sequence"/>
</dbReference>
<evidence type="ECO:0000313" key="1">
    <source>
        <dbReference type="EMBL" id="CAB3952019.1"/>
    </source>
</evidence>
<organism evidence="1 2">
    <name type="scientific">Achromobacter ruhlandii</name>
    <dbReference type="NCBI Taxonomy" id="72557"/>
    <lineage>
        <taxon>Bacteria</taxon>
        <taxon>Pseudomonadati</taxon>
        <taxon>Pseudomonadota</taxon>
        <taxon>Betaproteobacteria</taxon>
        <taxon>Burkholderiales</taxon>
        <taxon>Alcaligenaceae</taxon>
        <taxon>Achromobacter</taxon>
    </lineage>
</organism>
<dbReference type="InterPro" id="IPR043472">
    <property type="entry name" value="Macro_dom-like"/>
</dbReference>
<proteinExistence type="predicted"/>
<dbReference type="Gene3D" id="3.40.220.10">
    <property type="entry name" value="Leucine Aminopeptidase, subunit E, domain 1"/>
    <property type="match status" value="1"/>
</dbReference>
<keyword evidence="2" id="KW-1185">Reference proteome</keyword>
<gene>
    <name evidence="1" type="ORF">LMG7053_03674</name>
</gene>
<evidence type="ECO:0008006" key="3">
    <source>
        <dbReference type="Google" id="ProtNLM"/>
    </source>
</evidence>
<name>A0ABM8LZK6_9BURK</name>